<reference evidence="2" key="1">
    <citation type="submission" date="2020-10" db="EMBL/GenBank/DDBJ databases">
        <title>Connecting structure to function with the recovery of over 1000 high-quality activated sludge metagenome-assembled genomes encoding full-length rRNA genes using long-read sequencing.</title>
        <authorList>
            <person name="Singleton C.M."/>
            <person name="Petriglieri F."/>
            <person name="Kristensen J.M."/>
            <person name="Kirkegaard R.H."/>
            <person name="Michaelsen T.Y."/>
            <person name="Andersen M.H."/>
            <person name="Karst S.M."/>
            <person name="Dueholm M.S."/>
            <person name="Nielsen P.H."/>
            <person name="Albertsen M."/>
        </authorList>
    </citation>
    <scope>NUCLEOTIDE SEQUENCE</scope>
    <source>
        <strain evidence="2">Bjer_18-Q3-R1-45_BAT3C.347</strain>
    </source>
</reference>
<dbReference type="Pfam" id="PF01370">
    <property type="entry name" value="Epimerase"/>
    <property type="match status" value="1"/>
</dbReference>
<dbReference type="InterPro" id="IPR051207">
    <property type="entry name" value="ComplexI_NDUFA9_subunit"/>
</dbReference>
<dbReference type="SUPFAM" id="SSF51735">
    <property type="entry name" value="NAD(P)-binding Rossmann-fold domains"/>
    <property type="match status" value="1"/>
</dbReference>
<proteinExistence type="predicted"/>
<protein>
    <submittedName>
        <fullName evidence="2">Complex I NDUFA9 subunit family protein</fullName>
    </submittedName>
</protein>
<dbReference type="CDD" id="cd05271">
    <property type="entry name" value="NDUFA9_like_SDR_a"/>
    <property type="match status" value="1"/>
</dbReference>
<organism evidence="2 3">
    <name type="scientific">Candidatus Methylophosphatis roskildensis</name>
    <dbReference type="NCBI Taxonomy" id="2899263"/>
    <lineage>
        <taxon>Bacteria</taxon>
        <taxon>Pseudomonadati</taxon>
        <taxon>Pseudomonadota</taxon>
        <taxon>Betaproteobacteria</taxon>
        <taxon>Nitrosomonadales</taxon>
        <taxon>Sterolibacteriaceae</taxon>
        <taxon>Candidatus Methylophosphatis</taxon>
    </lineage>
</organism>
<dbReference type="PANTHER" id="PTHR12126:SF11">
    <property type="entry name" value="NADH DEHYDROGENASE [UBIQUINONE] 1 ALPHA SUBCOMPLEX SUBUNIT 9, MITOCHONDRIAL"/>
    <property type="match status" value="1"/>
</dbReference>
<gene>
    <name evidence="2" type="ORF">IPH26_05250</name>
</gene>
<comment type="caution">
    <text evidence="2">The sequence shown here is derived from an EMBL/GenBank/DDBJ whole genome shotgun (WGS) entry which is preliminary data.</text>
</comment>
<evidence type="ECO:0000313" key="2">
    <source>
        <dbReference type="EMBL" id="MBK6972374.1"/>
    </source>
</evidence>
<dbReference type="GO" id="GO:0044877">
    <property type="term" value="F:protein-containing complex binding"/>
    <property type="evidence" value="ECO:0007669"/>
    <property type="project" value="TreeGrafter"/>
</dbReference>
<sequence length="318" mass="34084">MNTRTVLLIGGSGFVGSRIAHHLSERGLRVVVPTRRRERAKHLILLPTVEAVEADVHDPATLRRLCAGQDAVISLVGILQSRRGTPYGADFARAHVELPTQIVAACRRTGVPRIVHLSALKSAADAPSMYLRSKADGEAAIRAGAPDIATTIVQPSVIFGPGDSFLNLFADLARRLPMLPLACPDARFQPVYVDDVARVVAEALDNEGSFGKTYELCGPTVYTLRQLADYVGVLSGCRRPVIGLSPALSHLQARVMEWLPGAPMSRDNVDSMRVDNVCSGCALPFGLAPTALEAVAPSYIGRAVPRSAYNALRGKAHR</sequence>
<name>A0A9D7E1E0_9PROT</name>
<dbReference type="Gene3D" id="3.40.50.720">
    <property type="entry name" value="NAD(P)-binding Rossmann-like Domain"/>
    <property type="match status" value="1"/>
</dbReference>
<dbReference type="Proteomes" id="UP000807785">
    <property type="component" value="Unassembled WGS sequence"/>
</dbReference>
<feature type="domain" description="NAD-dependent epimerase/dehydratase" evidence="1">
    <location>
        <begin position="6"/>
        <end position="215"/>
    </location>
</feature>
<dbReference type="InterPro" id="IPR001509">
    <property type="entry name" value="Epimerase_deHydtase"/>
</dbReference>
<dbReference type="EMBL" id="JADJEV010000002">
    <property type="protein sequence ID" value="MBK6972374.1"/>
    <property type="molecule type" value="Genomic_DNA"/>
</dbReference>
<evidence type="ECO:0000259" key="1">
    <source>
        <dbReference type="Pfam" id="PF01370"/>
    </source>
</evidence>
<accession>A0A9D7E1E0</accession>
<dbReference type="InterPro" id="IPR036291">
    <property type="entry name" value="NAD(P)-bd_dom_sf"/>
</dbReference>
<dbReference type="PANTHER" id="PTHR12126">
    <property type="entry name" value="NADH-UBIQUINONE OXIDOREDUCTASE 39 KDA SUBUNIT-RELATED"/>
    <property type="match status" value="1"/>
</dbReference>
<evidence type="ECO:0000313" key="3">
    <source>
        <dbReference type="Proteomes" id="UP000807785"/>
    </source>
</evidence>
<dbReference type="AlphaFoldDB" id="A0A9D7E1E0"/>